<evidence type="ECO:0000313" key="2">
    <source>
        <dbReference type="Proteomes" id="UP000198697"/>
    </source>
</evidence>
<dbReference type="Proteomes" id="UP000198697">
    <property type="component" value="Unassembled WGS sequence"/>
</dbReference>
<gene>
    <name evidence="1" type="ORF">SAMN04487998_3295</name>
</gene>
<organism evidence="1 2">
    <name type="scientific">Hymenobacter actinosclerus</name>
    <dbReference type="NCBI Taxonomy" id="82805"/>
    <lineage>
        <taxon>Bacteria</taxon>
        <taxon>Pseudomonadati</taxon>
        <taxon>Bacteroidota</taxon>
        <taxon>Cytophagia</taxon>
        <taxon>Cytophagales</taxon>
        <taxon>Hymenobacteraceae</taxon>
        <taxon>Hymenobacter</taxon>
    </lineage>
</organism>
<dbReference type="AlphaFoldDB" id="A0A1I0IEE2"/>
<protein>
    <submittedName>
        <fullName evidence="1">Uncharacterized protein</fullName>
    </submittedName>
</protein>
<reference evidence="2" key="1">
    <citation type="submission" date="2016-10" db="EMBL/GenBank/DDBJ databases">
        <authorList>
            <person name="Varghese N."/>
            <person name="Submissions S."/>
        </authorList>
    </citation>
    <scope>NUCLEOTIDE SEQUENCE [LARGE SCALE GENOMIC DNA]</scope>
    <source>
        <strain evidence="2">DSM 15310</strain>
    </source>
</reference>
<proteinExistence type="predicted"/>
<name>A0A1I0IEE2_9BACT</name>
<keyword evidence="2" id="KW-1185">Reference proteome</keyword>
<sequence length="45" mass="4978">MCKSEVIKLDDVLLFGVIKINTNIVNAKKIGELNLLIANVISDKH</sequence>
<accession>A0A1I0IEE2</accession>
<dbReference type="EMBL" id="FOHS01000004">
    <property type="protein sequence ID" value="SET94604.1"/>
    <property type="molecule type" value="Genomic_DNA"/>
</dbReference>
<evidence type="ECO:0000313" key="1">
    <source>
        <dbReference type="EMBL" id="SET94604.1"/>
    </source>
</evidence>